<sequence>MRWLKPCVLLLLTTAGVCNAFVSNIPSSATKTTSLQATPGHWMDYLKFGGTTPAFDVIEKTKQYTSAPGYRSFKLSAIPTEYYSKEYIFRGPIVGPINRKDLVETNTLFGLETAFPDLDREAFGFCVDPENPYRVLFFERWKATHTGEFNLLNILKADATGNKVVSPVMPFSVVWTPDGEIIYEHLTTAMDRFEGNTNGKVAVFGLLETAGISLSNNIGDPILVLQQKLGRMSNIPAQVYSKPEDVPSWWKSKAVGAEVNDIS</sequence>
<dbReference type="Proteomes" id="UP001530400">
    <property type="component" value="Unassembled WGS sequence"/>
</dbReference>
<dbReference type="EMBL" id="JALLPJ020000002">
    <property type="protein sequence ID" value="KAL3805501.1"/>
    <property type="molecule type" value="Genomic_DNA"/>
</dbReference>
<evidence type="ECO:0000313" key="2">
    <source>
        <dbReference type="EMBL" id="KAL3805501.1"/>
    </source>
</evidence>
<dbReference type="SUPFAM" id="SSF54427">
    <property type="entry name" value="NTF2-like"/>
    <property type="match status" value="1"/>
</dbReference>
<accession>A0ABD3R0G5</accession>
<comment type="caution">
    <text evidence="2">The sequence shown here is derived from an EMBL/GenBank/DDBJ whole genome shotgun (WGS) entry which is preliminary data.</text>
</comment>
<protein>
    <submittedName>
        <fullName evidence="2">Uncharacterized protein</fullName>
    </submittedName>
</protein>
<feature type="chain" id="PRO_5044808558" evidence="1">
    <location>
        <begin position="21"/>
        <end position="263"/>
    </location>
</feature>
<evidence type="ECO:0000313" key="3">
    <source>
        <dbReference type="Proteomes" id="UP001530400"/>
    </source>
</evidence>
<evidence type="ECO:0000256" key="1">
    <source>
        <dbReference type="SAM" id="SignalP"/>
    </source>
</evidence>
<organism evidence="2 3">
    <name type="scientific">Cyclotella atomus</name>
    <dbReference type="NCBI Taxonomy" id="382360"/>
    <lineage>
        <taxon>Eukaryota</taxon>
        <taxon>Sar</taxon>
        <taxon>Stramenopiles</taxon>
        <taxon>Ochrophyta</taxon>
        <taxon>Bacillariophyta</taxon>
        <taxon>Coscinodiscophyceae</taxon>
        <taxon>Thalassiosirophycidae</taxon>
        <taxon>Stephanodiscales</taxon>
        <taxon>Stephanodiscaceae</taxon>
        <taxon>Cyclotella</taxon>
    </lineage>
</organism>
<reference evidence="2 3" key="1">
    <citation type="submission" date="2024-10" db="EMBL/GenBank/DDBJ databases">
        <title>Updated reference genomes for cyclostephanoid diatoms.</title>
        <authorList>
            <person name="Roberts W.R."/>
            <person name="Alverson A.J."/>
        </authorList>
    </citation>
    <scope>NUCLEOTIDE SEQUENCE [LARGE SCALE GENOMIC DNA]</scope>
    <source>
        <strain evidence="2 3">AJA010-31</strain>
    </source>
</reference>
<name>A0ABD3R0G5_9STRA</name>
<dbReference type="AlphaFoldDB" id="A0ABD3R0G5"/>
<proteinExistence type="predicted"/>
<dbReference type="InterPro" id="IPR032710">
    <property type="entry name" value="NTF2-like_dom_sf"/>
</dbReference>
<gene>
    <name evidence="2" type="ORF">ACHAWO_003011</name>
</gene>
<keyword evidence="3" id="KW-1185">Reference proteome</keyword>
<feature type="signal peptide" evidence="1">
    <location>
        <begin position="1"/>
        <end position="20"/>
    </location>
</feature>
<keyword evidence="1" id="KW-0732">Signal</keyword>